<evidence type="ECO:0000256" key="1">
    <source>
        <dbReference type="SAM" id="MobiDB-lite"/>
    </source>
</evidence>
<proteinExistence type="predicted"/>
<evidence type="ECO:0000313" key="3">
    <source>
        <dbReference type="Proteomes" id="UP000176005"/>
    </source>
</evidence>
<sequence>MGATSAAVAHQEELEVLDDGLARQQLQDIAADEATVRSGVSDVRRAREQAGLPPSGGPPSGLSVTTTVKAARTRSLDTTGDVIEVWLVYDRHAQTEDEQNDKDPLTDEMTSTVYTWDQGDWRLTTAKRWTSHGTYPRAYDPSSPYAWLDGWREVSDG</sequence>
<name>A0A1E7LAP9_9ACTN</name>
<protein>
    <submittedName>
        <fullName evidence="2">Uncharacterized protein</fullName>
    </submittedName>
</protein>
<gene>
    <name evidence="2" type="ORF">AN218_04520</name>
</gene>
<dbReference type="EMBL" id="LJGW01000091">
    <property type="protein sequence ID" value="OEV13230.1"/>
    <property type="molecule type" value="Genomic_DNA"/>
</dbReference>
<dbReference type="AlphaFoldDB" id="A0A1E7LAP9"/>
<reference evidence="2 3" key="1">
    <citation type="journal article" date="2016" name="Front. Microbiol.">
        <title>Comparative Genomics Analysis of Streptomyces Species Reveals Their Adaptation to the Marine Environment and Their Diversity at the Genomic Level.</title>
        <authorList>
            <person name="Tian X."/>
            <person name="Zhang Z."/>
            <person name="Yang T."/>
            <person name="Chen M."/>
            <person name="Li J."/>
            <person name="Chen F."/>
            <person name="Yang J."/>
            <person name="Li W."/>
            <person name="Zhang B."/>
            <person name="Zhang Z."/>
            <person name="Wu J."/>
            <person name="Zhang C."/>
            <person name="Long L."/>
            <person name="Xiao J."/>
        </authorList>
    </citation>
    <scope>NUCLEOTIDE SEQUENCE [LARGE SCALE GENOMIC DNA]</scope>
    <source>
        <strain evidence="2 3">SCSIO 10429</strain>
    </source>
</reference>
<organism evidence="2 3">
    <name type="scientific">Streptomyces nanshensis</name>
    <dbReference type="NCBI Taxonomy" id="518642"/>
    <lineage>
        <taxon>Bacteria</taxon>
        <taxon>Bacillati</taxon>
        <taxon>Actinomycetota</taxon>
        <taxon>Actinomycetes</taxon>
        <taxon>Kitasatosporales</taxon>
        <taxon>Streptomycetaceae</taxon>
        <taxon>Streptomyces</taxon>
    </lineage>
</organism>
<accession>A0A1E7LAP9</accession>
<keyword evidence="3" id="KW-1185">Reference proteome</keyword>
<comment type="caution">
    <text evidence="2">The sequence shown here is derived from an EMBL/GenBank/DDBJ whole genome shotgun (WGS) entry which is preliminary data.</text>
</comment>
<feature type="region of interest" description="Disordered" evidence="1">
    <location>
        <begin position="32"/>
        <end position="64"/>
    </location>
</feature>
<dbReference type="Proteomes" id="UP000176005">
    <property type="component" value="Unassembled WGS sequence"/>
</dbReference>
<evidence type="ECO:0000313" key="2">
    <source>
        <dbReference type="EMBL" id="OEV13230.1"/>
    </source>
</evidence>